<evidence type="ECO:0000256" key="1">
    <source>
        <dbReference type="SAM" id="MobiDB-lite"/>
    </source>
</evidence>
<sequence length="159" mass="17708">MAKKVEGYRSTLPDHLKSCLASVLSSQRPAFSLFDDVSEPGPSCGPHSGAGSSHGNSSTQLEVDDGEKTPDEVQLLRDKISSNISAIPKCVHCQIPWNNWYWRIAESCMPRRRELFGASREFFQFRLMALIVIFLDLPHGIVSDGRAMGLVSAWYHLIC</sequence>
<dbReference type="Proteomes" id="UP000596660">
    <property type="component" value="Unplaced"/>
</dbReference>
<feature type="compositionally biased region" description="Low complexity" evidence="1">
    <location>
        <begin position="40"/>
        <end position="58"/>
    </location>
</feature>
<organism evidence="2 3">
    <name type="scientific">Chenopodium quinoa</name>
    <name type="common">Quinoa</name>
    <dbReference type="NCBI Taxonomy" id="63459"/>
    <lineage>
        <taxon>Eukaryota</taxon>
        <taxon>Viridiplantae</taxon>
        <taxon>Streptophyta</taxon>
        <taxon>Embryophyta</taxon>
        <taxon>Tracheophyta</taxon>
        <taxon>Spermatophyta</taxon>
        <taxon>Magnoliopsida</taxon>
        <taxon>eudicotyledons</taxon>
        <taxon>Gunneridae</taxon>
        <taxon>Pentapetalae</taxon>
        <taxon>Caryophyllales</taxon>
        <taxon>Chenopodiaceae</taxon>
        <taxon>Chenopodioideae</taxon>
        <taxon>Atripliceae</taxon>
        <taxon>Chenopodium</taxon>
    </lineage>
</organism>
<keyword evidence="3" id="KW-1185">Reference proteome</keyword>
<evidence type="ECO:0000313" key="3">
    <source>
        <dbReference type="Proteomes" id="UP000596660"/>
    </source>
</evidence>
<dbReference type="Gramene" id="AUR62022552-RA">
    <property type="protein sequence ID" value="AUR62022552-RA:cds"/>
    <property type="gene ID" value="AUR62022552"/>
</dbReference>
<proteinExistence type="predicted"/>
<dbReference type="PANTHER" id="PTHR36045">
    <property type="entry name" value="OS04G0558500 PROTEIN"/>
    <property type="match status" value="1"/>
</dbReference>
<dbReference type="AlphaFoldDB" id="A0A803M2V4"/>
<feature type="region of interest" description="Disordered" evidence="1">
    <location>
        <begin position="40"/>
        <end position="69"/>
    </location>
</feature>
<accession>A0A803M2V4</accession>
<dbReference type="EnsemblPlants" id="AUR62022552-RA">
    <property type="protein sequence ID" value="AUR62022552-RA:cds"/>
    <property type="gene ID" value="AUR62022552"/>
</dbReference>
<name>A0A803M2V4_CHEQI</name>
<evidence type="ECO:0000313" key="2">
    <source>
        <dbReference type="EnsemblPlants" id="AUR62022552-RA:cds"/>
    </source>
</evidence>
<dbReference type="PANTHER" id="PTHR36045:SF2">
    <property type="entry name" value="OS04G0558500 PROTEIN"/>
    <property type="match status" value="1"/>
</dbReference>
<protein>
    <submittedName>
        <fullName evidence="2">Uncharacterized protein</fullName>
    </submittedName>
</protein>
<reference evidence="2" key="2">
    <citation type="submission" date="2021-03" db="UniProtKB">
        <authorList>
            <consortium name="EnsemblPlants"/>
        </authorList>
    </citation>
    <scope>IDENTIFICATION</scope>
</reference>
<reference evidence="2" key="1">
    <citation type="journal article" date="2017" name="Nature">
        <title>The genome of Chenopodium quinoa.</title>
        <authorList>
            <person name="Jarvis D.E."/>
            <person name="Ho Y.S."/>
            <person name="Lightfoot D.J."/>
            <person name="Schmoeckel S.M."/>
            <person name="Li B."/>
            <person name="Borm T.J.A."/>
            <person name="Ohyanagi H."/>
            <person name="Mineta K."/>
            <person name="Michell C.T."/>
            <person name="Saber N."/>
            <person name="Kharbatia N.M."/>
            <person name="Rupper R.R."/>
            <person name="Sharp A.R."/>
            <person name="Dally N."/>
            <person name="Boughton B.A."/>
            <person name="Woo Y.H."/>
            <person name="Gao G."/>
            <person name="Schijlen E.G.W.M."/>
            <person name="Guo X."/>
            <person name="Momin A.A."/>
            <person name="Negrao S."/>
            <person name="Al-Babili S."/>
            <person name="Gehring C."/>
            <person name="Roessner U."/>
            <person name="Jung C."/>
            <person name="Murphy K."/>
            <person name="Arold S.T."/>
            <person name="Gojobori T."/>
            <person name="van der Linden C.G."/>
            <person name="van Loo E.N."/>
            <person name="Jellen E.N."/>
            <person name="Maughan P.J."/>
            <person name="Tester M."/>
        </authorList>
    </citation>
    <scope>NUCLEOTIDE SEQUENCE [LARGE SCALE GENOMIC DNA]</scope>
    <source>
        <strain evidence="2">cv. PI 614886</strain>
    </source>
</reference>